<reference evidence="3" key="2">
    <citation type="submission" date="2025-09" db="UniProtKB">
        <authorList>
            <consortium name="Ensembl"/>
        </authorList>
    </citation>
    <scope>IDENTIFICATION</scope>
</reference>
<accession>A0A3B3THB5</accession>
<evidence type="ECO:0000256" key="2">
    <source>
        <dbReference type="SAM" id="MobiDB-lite"/>
    </source>
</evidence>
<feature type="region of interest" description="Disordered" evidence="2">
    <location>
        <begin position="271"/>
        <end position="292"/>
    </location>
</feature>
<dbReference type="GeneTree" id="ENSGT00390000008818"/>
<evidence type="ECO:0000256" key="1">
    <source>
        <dbReference type="SAM" id="Coils"/>
    </source>
</evidence>
<evidence type="ECO:0000313" key="4">
    <source>
        <dbReference type="Proteomes" id="UP000261540"/>
    </source>
</evidence>
<dbReference type="Ensembl" id="ENSPKIT00000023092.1">
    <property type="protein sequence ID" value="ENSPKIP00000042040.1"/>
    <property type="gene ID" value="ENSPKIG00000018361.1"/>
</dbReference>
<proteinExistence type="predicted"/>
<dbReference type="PANTHER" id="PTHR31958:SF2">
    <property type="entry name" value="COILED-COIL DOMAIN-CONTAINING PROTEIN 127"/>
    <property type="match status" value="1"/>
</dbReference>
<dbReference type="InterPro" id="IPR034607">
    <property type="entry name" value="CCDC127"/>
</dbReference>
<name>A0A3B3THB5_9TELE</name>
<keyword evidence="4" id="KW-1185">Reference proteome</keyword>
<dbReference type="Proteomes" id="UP000261540">
    <property type="component" value="Unplaced"/>
</dbReference>
<dbReference type="PANTHER" id="PTHR31958">
    <property type="entry name" value="COILED-COIL DOMAIN-CONTAINING PROTEIN 127"/>
    <property type="match status" value="1"/>
</dbReference>
<gene>
    <name evidence="3" type="primary">CCDC127</name>
</gene>
<dbReference type="STRING" id="1676925.ENSPKIP00000042040"/>
<reference evidence="3" key="1">
    <citation type="submission" date="2025-08" db="UniProtKB">
        <authorList>
            <consortium name="Ensembl"/>
        </authorList>
    </citation>
    <scope>IDENTIFICATION</scope>
</reference>
<organism evidence="3 4">
    <name type="scientific">Paramormyrops kingsleyae</name>
    <dbReference type="NCBI Taxonomy" id="1676925"/>
    <lineage>
        <taxon>Eukaryota</taxon>
        <taxon>Metazoa</taxon>
        <taxon>Chordata</taxon>
        <taxon>Craniata</taxon>
        <taxon>Vertebrata</taxon>
        <taxon>Euteleostomi</taxon>
        <taxon>Actinopterygii</taxon>
        <taxon>Neopterygii</taxon>
        <taxon>Teleostei</taxon>
        <taxon>Osteoglossocephala</taxon>
        <taxon>Osteoglossomorpha</taxon>
        <taxon>Osteoglossiformes</taxon>
        <taxon>Mormyridae</taxon>
        <taxon>Paramormyrops</taxon>
    </lineage>
</organism>
<protein>
    <submittedName>
        <fullName evidence="3">Coiled-coil domain containing 127</fullName>
    </submittedName>
</protein>
<dbReference type="AlphaFoldDB" id="A0A3B3THB5"/>
<sequence>MHALYVLRMFMSHQGVSMNNLNDPPGWNIRPDERGDGGSNKWNYALLVPLLGLAAFRWIWTRESQREIQQAKDQYDRDMKAVTSELEGKYRETLIENRRTAVHLELELEKERHRVQGYREAIASQSRQLLEERKRLQRERETVEAEKTRLLQTGAAGAVFQSMLERENMWELRAKALLKEFEQGLVERQDAYCSVLLPRDRRLEIEKNLLVKAAKEPLAMELNMEGDLKDIFRNDRHCADLMNTDKRKNGSLMWLYLRYWQLQVTLQKHRRAERSMGAAQPNEDPAGSRTRT</sequence>
<keyword evidence="1" id="KW-0175">Coiled coil</keyword>
<evidence type="ECO:0000313" key="3">
    <source>
        <dbReference type="Ensembl" id="ENSPKIP00000042040.1"/>
    </source>
</evidence>
<feature type="coiled-coil region" evidence="1">
    <location>
        <begin position="101"/>
        <end position="153"/>
    </location>
</feature>